<dbReference type="GO" id="GO:0005576">
    <property type="term" value="C:extracellular region"/>
    <property type="evidence" value="ECO:0007669"/>
    <property type="project" value="UniProtKB-SubCell"/>
</dbReference>
<dbReference type="Proteomes" id="UP000253664">
    <property type="component" value="Unassembled WGS sequence"/>
</dbReference>
<reference evidence="11 12" key="1">
    <citation type="journal article" date="2015" name="BMC Genomics">
        <title>Insights from the genome of Ophiocordyceps polyrhachis-furcata to pathogenicity and host specificity in insect fungi.</title>
        <authorList>
            <person name="Wichadakul D."/>
            <person name="Kobmoo N."/>
            <person name="Ingsriswang S."/>
            <person name="Tangphatsornruang S."/>
            <person name="Chantasingh D."/>
            <person name="Luangsa-ard J.J."/>
            <person name="Eurwilaichitr L."/>
        </authorList>
    </citation>
    <scope>NUCLEOTIDE SEQUENCE [LARGE SCALE GENOMIC DNA]</scope>
    <source>
        <strain evidence="11 12">BCC 54312</strain>
    </source>
</reference>
<feature type="compositionally biased region" description="Basic and acidic residues" evidence="9">
    <location>
        <begin position="535"/>
        <end position="569"/>
    </location>
</feature>
<evidence type="ECO:0000256" key="6">
    <source>
        <dbReference type="ARBA" id="ARBA00022729"/>
    </source>
</evidence>
<dbReference type="EMBL" id="LKCN02000014">
    <property type="protein sequence ID" value="RCI09532.1"/>
    <property type="molecule type" value="Genomic_DNA"/>
</dbReference>
<evidence type="ECO:0000313" key="12">
    <source>
        <dbReference type="Proteomes" id="UP000253664"/>
    </source>
</evidence>
<gene>
    <name evidence="11" type="ORF">L249_3925</name>
</gene>
<keyword evidence="7" id="KW-1015">Disulfide bond</keyword>
<keyword evidence="5" id="KW-0325">Glycoprotein</keyword>
<feature type="compositionally biased region" description="Polar residues" evidence="9">
    <location>
        <begin position="927"/>
        <end position="952"/>
    </location>
</feature>
<feature type="compositionally biased region" description="Basic and acidic residues" evidence="9">
    <location>
        <begin position="851"/>
        <end position="860"/>
    </location>
</feature>
<feature type="compositionally biased region" description="Low complexity" evidence="9">
    <location>
        <begin position="726"/>
        <end position="741"/>
    </location>
</feature>
<name>A0A367L5N7_9HYPO</name>
<accession>A0A367L5N7</accession>
<dbReference type="Pfam" id="PF05730">
    <property type="entry name" value="CFEM"/>
    <property type="match status" value="1"/>
</dbReference>
<feature type="compositionally biased region" description="Low complexity" evidence="9">
    <location>
        <begin position="520"/>
        <end position="534"/>
    </location>
</feature>
<evidence type="ECO:0000256" key="3">
    <source>
        <dbReference type="ARBA" id="ARBA00010031"/>
    </source>
</evidence>
<keyword evidence="8" id="KW-0449">Lipoprotein</keyword>
<organism evidence="11 12">
    <name type="scientific">Ophiocordyceps polyrhachis-furcata BCC 54312</name>
    <dbReference type="NCBI Taxonomy" id="1330021"/>
    <lineage>
        <taxon>Eukaryota</taxon>
        <taxon>Fungi</taxon>
        <taxon>Dikarya</taxon>
        <taxon>Ascomycota</taxon>
        <taxon>Pezizomycotina</taxon>
        <taxon>Sordariomycetes</taxon>
        <taxon>Hypocreomycetidae</taxon>
        <taxon>Hypocreales</taxon>
        <taxon>Ophiocordycipitaceae</taxon>
        <taxon>Ophiocordyceps</taxon>
    </lineage>
</organism>
<keyword evidence="4" id="KW-0964">Secreted</keyword>
<evidence type="ECO:0000259" key="10">
    <source>
        <dbReference type="Pfam" id="PF05730"/>
    </source>
</evidence>
<evidence type="ECO:0000256" key="2">
    <source>
        <dbReference type="ARBA" id="ARBA00004613"/>
    </source>
</evidence>
<keyword evidence="5" id="KW-0336">GPI-anchor</keyword>
<keyword evidence="12" id="KW-1185">Reference proteome</keyword>
<evidence type="ECO:0000256" key="5">
    <source>
        <dbReference type="ARBA" id="ARBA00022622"/>
    </source>
</evidence>
<dbReference type="STRING" id="1330021.A0A367L5N7"/>
<feature type="compositionally biased region" description="Polar residues" evidence="9">
    <location>
        <begin position="711"/>
        <end position="721"/>
    </location>
</feature>
<dbReference type="GO" id="GO:0098552">
    <property type="term" value="C:side of membrane"/>
    <property type="evidence" value="ECO:0007669"/>
    <property type="project" value="UniProtKB-KW"/>
</dbReference>
<evidence type="ECO:0000313" key="11">
    <source>
        <dbReference type="EMBL" id="RCI09532.1"/>
    </source>
</evidence>
<keyword evidence="5" id="KW-0472">Membrane</keyword>
<evidence type="ECO:0000256" key="7">
    <source>
        <dbReference type="ARBA" id="ARBA00023157"/>
    </source>
</evidence>
<evidence type="ECO:0000256" key="8">
    <source>
        <dbReference type="ARBA" id="ARBA00023288"/>
    </source>
</evidence>
<comment type="subcellular location">
    <subcellularLocation>
        <location evidence="1">Membrane</location>
        <topology evidence="1">Lipid-anchor</topology>
        <topology evidence="1">GPI-anchor</topology>
    </subcellularLocation>
    <subcellularLocation>
        <location evidence="2">Secreted</location>
    </subcellularLocation>
</comment>
<comment type="caution">
    <text evidence="11">The sequence shown here is derived from an EMBL/GenBank/DDBJ whole genome shotgun (WGS) entry which is preliminary data.</text>
</comment>
<dbReference type="OrthoDB" id="5431405at2759"/>
<evidence type="ECO:0000256" key="4">
    <source>
        <dbReference type="ARBA" id="ARBA00022525"/>
    </source>
</evidence>
<keyword evidence="6" id="KW-0732">Signal</keyword>
<dbReference type="InterPro" id="IPR008427">
    <property type="entry name" value="Extracellular_membr_CFEM_dom"/>
</dbReference>
<protein>
    <recommendedName>
        <fullName evidence="10">CFEM domain-containing protein</fullName>
    </recommendedName>
</protein>
<evidence type="ECO:0000256" key="9">
    <source>
        <dbReference type="SAM" id="MobiDB-lite"/>
    </source>
</evidence>
<feature type="region of interest" description="Disordered" evidence="9">
    <location>
        <begin position="481"/>
        <end position="952"/>
    </location>
</feature>
<sequence>MIPLTNQLFIVFFFFFSLACFGAPSFVFIQSLPLQELPSHSLIDISTLASLVMRTSLVLLVASALAGQASASLLMKGQLLKQFVRAKYERKPANDKLNVCSPQQQQGWGDYQGLQPEQPVTEYGNVRLDGFVAKQDEDGPAAIGRRTLALHLQGDTSKLHGEAPSISSGDEGNGFSIKEVEVMCDPAGILTMTFVKPGGVTCRLPSRCADKKFTIVNDKCSDAVRVSFEWNRNYKLPSELLFGYKKSSQLANKAMDKFGVDYMKLYRITWDCEERKQQTLQPHPDQTFVLPSQEDVNGHTETTGTGAGETVVVHGEGTLQDSSEDITSPSTVSLQAGQSAGEAFFPSLLPSCINTCIAELGLNCQNNLDVSCFCPNEQFAQRLYSCVNANRGSEQDFVKAKEVYGGMCISHIPKNPGIVTDASTFLGSMAIEPTPCFAPSDYTTVVVPTTQIEGQGVVVTVTETISIPQIVLPTVVPGPGWFGGQSGGDSLEKPQSGSEESRPVLTALEQQPTSVPEGHQPQPGLGGFTFQQGLGEHKPESGDKLGLDAYKTDSGTKEHKPQPGTEEYKPQSGCKECAGIPNGPKAPEPQPATEEYKPQPATEGYKPQPASEEYKPQPATEGYKPQPASEEYKPQPATEGYKPQPASEEYKPQPATEGYKPQPASEEYKPQPATEGYKPQPATEEYKPQSGCQTCAGVPNGPKAPEPQPGSNPISPQSFNTAMDKGGPPSSPESYEPGTGPNPSSPQLSEPAVDKGESPASPESYESGTGPSSEPAADKGESPGSPESYEAGPGSRKSVIKLKGKPGKQGAACVPKPKGPTDSSPEASLPKEKSPEPDYGSPKLSNAGEAPKQEAPKKEAPSTPSAGKPYSPEPAGSRSVPSAGGPKSPVGPGYGDDKESAVGSPKTGKKVTQQPGPKDKPSKSSPNFNGTATKSTFGSIAVQTGGYSTPKYGNSTVNGASRAGLGLFAVVAAIAAF</sequence>
<dbReference type="AlphaFoldDB" id="A0A367L5N7"/>
<evidence type="ECO:0000256" key="1">
    <source>
        <dbReference type="ARBA" id="ARBA00004589"/>
    </source>
</evidence>
<feature type="domain" description="CFEM" evidence="10">
    <location>
        <begin position="348"/>
        <end position="408"/>
    </location>
</feature>
<comment type="similarity">
    <text evidence="3">Belongs to the RBT5 family.</text>
</comment>
<proteinExistence type="inferred from homology"/>